<evidence type="ECO:0000313" key="1">
    <source>
        <dbReference type="EMBL" id="GFD49011.1"/>
    </source>
</evidence>
<organism evidence="1">
    <name type="scientific">Tanacetum cinerariifolium</name>
    <name type="common">Dalmatian daisy</name>
    <name type="synonym">Chrysanthemum cinerariifolium</name>
    <dbReference type="NCBI Taxonomy" id="118510"/>
    <lineage>
        <taxon>Eukaryota</taxon>
        <taxon>Viridiplantae</taxon>
        <taxon>Streptophyta</taxon>
        <taxon>Embryophyta</taxon>
        <taxon>Tracheophyta</taxon>
        <taxon>Spermatophyta</taxon>
        <taxon>Magnoliopsida</taxon>
        <taxon>eudicotyledons</taxon>
        <taxon>Gunneridae</taxon>
        <taxon>Pentapetalae</taxon>
        <taxon>asterids</taxon>
        <taxon>campanulids</taxon>
        <taxon>Asterales</taxon>
        <taxon>Asteraceae</taxon>
        <taxon>Asteroideae</taxon>
        <taxon>Anthemideae</taxon>
        <taxon>Anthemidinae</taxon>
        <taxon>Tanacetum</taxon>
    </lineage>
</organism>
<comment type="caution">
    <text evidence="1">The sequence shown here is derived from an EMBL/GenBank/DDBJ whole genome shotgun (WGS) entry which is preliminary data.</text>
</comment>
<dbReference type="AlphaFoldDB" id="A0A699WW07"/>
<feature type="non-terminal residue" evidence="1">
    <location>
        <position position="1"/>
    </location>
</feature>
<gene>
    <name evidence="1" type="ORF">Tci_920980</name>
</gene>
<sequence length="43" mass="4388">FGAVAGGAKWDWRGHIHAVFPGCRPGWHHLPATLPGAGSSAPG</sequence>
<dbReference type="EMBL" id="BKCJ011734139">
    <property type="protein sequence ID" value="GFD49011.1"/>
    <property type="molecule type" value="Genomic_DNA"/>
</dbReference>
<name>A0A699WW07_TANCI</name>
<protein>
    <submittedName>
        <fullName evidence="1">Uncharacterized protein</fullName>
    </submittedName>
</protein>
<proteinExistence type="predicted"/>
<reference evidence="1" key="1">
    <citation type="journal article" date="2019" name="Sci. Rep.">
        <title>Draft genome of Tanacetum cinerariifolium, the natural source of mosquito coil.</title>
        <authorList>
            <person name="Yamashiro T."/>
            <person name="Shiraishi A."/>
            <person name="Satake H."/>
            <person name="Nakayama K."/>
        </authorList>
    </citation>
    <scope>NUCLEOTIDE SEQUENCE</scope>
</reference>
<accession>A0A699WW07</accession>